<keyword evidence="2" id="KW-1185">Reference proteome</keyword>
<sequence>MKIICDICGKYSKSDMTCTNCGSVIVSEDEIPHLALPARWGWASFRFDMDSLLLKEEAINYLREKWIALEEFTVMHLLNSQVSRFRSDVNEIKVMVREDFFSSIWQNVSNKFEGVSAEFEPIYFFDNAEDVNRLLNEELNKK</sequence>
<reference evidence="1 2" key="1">
    <citation type="submission" date="2020-08" db="EMBL/GenBank/DDBJ databases">
        <title>Novel species isolated from subtropical streams in China.</title>
        <authorList>
            <person name="Lu H."/>
        </authorList>
    </citation>
    <scope>NUCLEOTIDE SEQUENCE [LARGE SCALE GENOMIC DNA]</scope>
    <source>
        <strain evidence="1 2">CY18W</strain>
    </source>
</reference>
<evidence type="ECO:0008006" key="3">
    <source>
        <dbReference type="Google" id="ProtNLM"/>
    </source>
</evidence>
<dbReference type="RefSeq" id="WP_186948405.1">
    <property type="nucleotide sequence ID" value="NZ_JACOGF010000008.1"/>
</dbReference>
<dbReference type="EMBL" id="JACOGF010000008">
    <property type="protein sequence ID" value="MBC3919142.1"/>
    <property type="molecule type" value="Genomic_DNA"/>
</dbReference>
<name>A0ABR6ZTH5_9BURK</name>
<accession>A0ABR6ZTH5</accession>
<comment type="caution">
    <text evidence="1">The sequence shown here is derived from an EMBL/GenBank/DDBJ whole genome shotgun (WGS) entry which is preliminary data.</text>
</comment>
<evidence type="ECO:0000313" key="2">
    <source>
        <dbReference type="Proteomes" id="UP000650424"/>
    </source>
</evidence>
<dbReference type="Proteomes" id="UP000650424">
    <property type="component" value="Unassembled WGS sequence"/>
</dbReference>
<evidence type="ECO:0000313" key="1">
    <source>
        <dbReference type="EMBL" id="MBC3919142.1"/>
    </source>
</evidence>
<proteinExistence type="predicted"/>
<organism evidence="1 2">
    <name type="scientific">Undibacterium hunanense</name>
    <dbReference type="NCBI Taxonomy" id="2762292"/>
    <lineage>
        <taxon>Bacteria</taxon>
        <taxon>Pseudomonadati</taxon>
        <taxon>Pseudomonadota</taxon>
        <taxon>Betaproteobacteria</taxon>
        <taxon>Burkholderiales</taxon>
        <taxon>Oxalobacteraceae</taxon>
        <taxon>Undibacterium</taxon>
    </lineage>
</organism>
<gene>
    <name evidence="1" type="ORF">H8L32_16745</name>
</gene>
<protein>
    <recommendedName>
        <fullName evidence="3">Zinc-ribbon domain-containing protein</fullName>
    </recommendedName>
</protein>